<dbReference type="PROSITE" id="PS50191">
    <property type="entry name" value="CRAL_TRIO"/>
    <property type="match status" value="1"/>
</dbReference>
<sequence>MPHLKGNYDEITISGGDGEEQSLNLHKPPSETGRANSLHLPLEESWHLPPEENNSGSFSKFSFKSIISTAFKFHDSMKKPGSSKSMQINREGPLCLKDEELVESFRRMLLQDGELPVKHNDYHTLLRFLRMRAFDLIKAKEMYLKMLKWREDFGVDAISKEFKFEEYTEVKRCYPHGFHGVDRYGRPLYIERIGMIDLSSLLQVTTIDRFVKYHIAEQEKTLNLRYPACSIAAKKHVASITSILDVKGVGMNNFSKPARELFMEIQKIDSNNYPETLHRLFIVNAGSGFRVLWKALKAFLEPRTLAKIQVFGSNFQDNLFAIIDPSALPTFLGGYCTCSEFGGCLLNDKGPWNDPEIIEMLQTACEMEPNFRNEANGNMTTENVMVSNQDPHKTPSRVNVNAVQNDLQTLNSRESQGQKQHRQPGHVDDIVSQKFKALGAGLENVKTILVGLLAKQEDLMKQMEELKGLTLSVSTSNPQNIG</sequence>
<dbReference type="GO" id="GO:0005886">
    <property type="term" value="C:plasma membrane"/>
    <property type="evidence" value="ECO:0007669"/>
    <property type="project" value="UniProtKB-SubCell"/>
</dbReference>
<dbReference type="FunCoup" id="A0A2G5CWN3">
    <property type="interactions" value="425"/>
</dbReference>
<dbReference type="Gene3D" id="3.40.525.10">
    <property type="entry name" value="CRAL-TRIO lipid binding domain"/>
    <property type="match status" value="1"/>
</dbReference>
<organism evidence="7 8">
    <name type="scientific">Aquilegia coerulea</name>
    <name type="common">Rocky mountain columbine</name>
    <dbReference type="NCBI Taxonomy" id="218851"/>
    <lineage>
        <taxon>Eukaryota</taxon>
        <taxon>Viridiplantae</taxon>
        <taxon>Streptophyta</taxon>
        <taxon>Embryophyta</taxon>
        <taxon>Tracheophyta</taxon>
        <taxon>Spermatophyta</taxon>
        <taxon>Magnoliopsida</taxon>
        <taxon>Ranunculales</taxon>
        <taxon>Ranunculaceae</taxon>
        <taxon>Thalictroideae</taxon>
        <taxon>Aquilegia</taxon>
    </lineage>
</organism>
<evidence type="ECO:0000256" key="2">
    <source>
        <dbReference type="ARBA" id="ARBA00004395"/>
    </source>
</evidence>
<dbReference type="InterPro" id="IPR011074">
    <property type="entry name" value="CRAL/TRIO_N_dom"/>
</dbReference>
<evidence type="ECO:0000313" key="8">
    <source>
        <dbReference type="Proteomes" id="UP000230069"/>
    </source>
</evidence>
<protein>
    <recommendedName>
        <fullName evidence="6">CRAL-TRIO domain-containing protein</fullName>
    </recommendedName>
</protein>
<dbReference type="Proteomes" id="UP000230069">
    <property type="component" value="Unassembled WGS sequence"/>
</dbReference>
<dbReference type="InterPro" id="IPR051026">
    <property type="entry name" value="PI/PC_transfer"/>
</dbReference>
<name>A0A2G5CWN3_AQUCA</name>
<dbReference type="InterPro" id="IPR001251">
    <property type="entry name" value="CRAL-TRIO_dom"/>
</dbReference>
<feature type="domain" description="CRAL-TRIO" evidence="6">
    <location>
        <begin position="166"/>
        <end position="340"/>
    </location>
</feature>
<evidence type="ECO:0000256" key="1">
    <source>
        <dbReference type="ARBA" id="ARBA00004202"/>
    </source>
</evidence>
<comment type="subcellular location">
    <subcellularLocation>
        <location evidence="1">Cell membrane</location>
        <topology evidence="1">Peripheral membrane protein</topology>
    </subcellularLocation>
    <subcellularLocation>
        <location evidence="2">Golgi apparatus membrane</location>
        <topology evidence="2">Peripheral membrane protein</topology>
    </subcellularLocation>
</comment>
<dbReference type="STRING" id="218851.A0A2G5CWN3"/>
<evidence type="ECO:0000256" key="5">
    <source>
        <dbReference type="SAM" id="MobiDB-lite"/>
    </source>
</evidence>
<evidence type="ECO:0000259" key="6">
    <source>
        <dbReference type="PROSITE" id="PS50191"/>
    </source>
</evidence>
<keyword evidence="3" id="KW-0333">Golgi apparatus</keyword>
<dbReference type="InterPro" id="IPR036865">
    <property type="entry name" value="CRAL-TRIO_dom_sf"/>
</dbReference>
<feature type="region of interest" description="Disordered" evidence="5">
    <location>
        <begin position="1"/>
        <end position="36"/>
    </location>
</feature>
<dbReference type="Gene3D" id="1.10.8.20">
    <property type="entry name" value="N-terminal domain of phosphatidylinositol transfer protein sec14p"/>
    <property type="match status" value="1"/>
</dbReference>
<dbReference type="OrthoDB" id="1434354at2759"/>
<dbReference type="PANTHER" id="PTHR45657:SF50">
    <property type="entry name" value="PHOSPHATIDYLINOSITOL_PHOSPHATIDYLCHOLINE TRANSFER PROTEIN SFH11"/>
    <property type="match status" value="1"/>
</dbReference>
<dbReference type="SUPFAM" id="SSF46938">
    <property type="entry name" value="CRAL/TRIO N-terminal domain"/>
    <property type="match status" value="1"/>
</dbReference>
<dbReference type="SUPFAM" id="SSF52087">
    <property type="entry name" value="CRAL/TRIO domain"/>
    <property type="match status" value="1"/>
</dbReference>
<dbReference type="SMART" id="SM00516">
    <property type="entry name" value="SEC14"/>
    <property type="match status" value="1"/>
</dbReference>
<evidence type="ECO:0000313" key="7">
    <source>
        <dbReference type="EMBL" id="PIA35676.1"/>
    </source>
</evidence>
<dbReference type="AlphaFoldDB" id="A0A2G5CWN3"/>
<evidence type="ECO:0000256" key="3">
    <source>
        <dbReference type="ARBA" id="ARBA00023034"/>
    </source>
</evidence>
<dbReference type="Pfam" id="PF00650">
    <property type="entry name" value="CRAL_TRIO"/>
    <property type="match status" value="1"/>
</dbReference>
<dbReference type="EMBL" id="KZ305052">
    <property type="protein sequence ID" value="PIA35676.1"/>
    <property type="molecule type" value="Genomic_DNA"/>
</dbReference>
<comment type="similarity">
    <text evidence="4">Belongs to the SFH family.</text>
</comment>
<dbReference type="InParanoid" id="A0A2G5CWN3"/>
<reference evidence="7 8" key="1">
    <citation type="submission" date="2017-09" db="EMBL/GenBank/DDBJ databases">
        <title>WGS assembly of Aquilegia coerulea Goldsmith.</title>
        <authorList>
            <person name="Hodges S."/>
            <person name="Kramer E."/>
            <person name="Nordborg M."/>
            <person name="Tomkins J."/>
            <person name="Borevitz J."/>
            <person name="Derieg N."/>
            <person name="Yan J."/>
            <person name="Mihaltcheva S."/>
            <person name="Hayes R.D."/>
            <person name="Rokhsar D."/>
        </authorList>
    </citation>
    <scope>NUCLEOTIDE SEQUENCE [LARGE SCALE GENOMIC DNA]</scope>
    <source>
        <strain evidence="8">cv. Goldsmith</strain>
    </source>
</reference>
<proteinExistence type="inferred from homology"/>
<evidence type="ECO:0000256" key="4">
    <source>
        <dbReference type="ARBA" id="ARBA00038020"/>
    </source>
</evidence>
<keyword evidence="8" id="KW-1185">Reference proteome</keyword>
<dbReference type="SMART" id="SM01100">
    <property type="entry name" value="CRAL_TRIO_N"/>
    <property type="match status" value="1"/>
</dbReference>
<dbReference type="InterPro" id="IPR036273">
    <property type="entry name" value="CRAL/TRIO_N_dom_sf"/>
</dbReference>
<dbReference type="PANTHER" id="PTHR45657">
    <property type="entry name" value="CRAL-TRIO DOMAIN-CONTAINING PROTEIN YKL091C-RELATED"/>
    <property type="match status" value="1"/>
</dbReference>
<accession>A0A2G5CWN3</accession>
<gene>
    <name evidence="7" type="ORF">AQUCO_03500194v1</name>
</gene>
<dbReference type="CDD" id="cd00170">
    <property type="entry name" value="SEC14"/>
    <property type="match status" value="1"/>
</dbReference>
<dbReference type="GO" id="GO:0000139">
    <property type="term" value="C:Golgi membrane"/>
    <property type="evidence" value="ECO:0007669"/>
    <property type="project" value="UniProtKB-SubCell"/>
</dbReference>